<dbReference type="Proteomes" id="UP000295781">
    <property type="component" value="Chromosome"/>
</dbReference>
<name>A0A4P2Q989_SORCE</name>
<reference evidence="4 5" key="1">
    <citation type="submission" date="2015-09" db="EMBL/GenBank/DDBJ databases">
        <title>Sorangium comparison.</title>
        <authorList>
            <person name="Zaburannyi N."/>
            <person name="Bunk B."/>
            <person name="Overmann J."/>
            <person name="Mueller R."/>
        </authorList>
    </citation>
    <scope>NUCLEOTIDE SEQUENCE [LARGE SCALE GENOMIC DNA]</scope>
    <source>
        <strain evidence="4 5">So ceGT47</strain>
    </source>
</reference>
<proteinExistence type="inferred from homology"/>
<evidence type="ECO:0000313" key="4">
    <source>
        <dbReference type="EMBL" id="AUX26145.1"/>
    </source>
</evidence>
<dbReference type="InterPro" id="IPR007157">
    <property type="entry name" value="PspA_VIPP1"/>
</dbReference>
<dbReference type="AlphaFoldDB" id="A0A4P2Q989"/>
<keyword evidence="2" id="KW-0175">Coiled coil</keyword>
<dbReference type="PANTHER" id="PTHR31088">
    <property type="entry name" value="MEMBRANE-ASSOCIATED PROTEIN VIPP1, CHLOROPLASTIC"/>
    <property type="match status" value="1"/>
</dbReference>
<evidence type="ECO:0000256" key="2">
    <source>
        <dbReference type="SAM" id="Coils"/>
    </source>
</evidence>
<sequence length="243" mass="26347">MGIFDRMGKVISSNVNALLDKAEDPKKSLDLIVEEMKDQIRAARKELVDAVAAEKVLRKKVDELDVEANKWEKRAELALKAGDEPLAREALVQKKRVVGERDRAEAMRAEQRSAVLSMKSELERMEAKQEELQARKGTLAAQIQQQRAGGGVEGLGARGGQSAFAEFRRMEEQVEGQVAQVAASREIEEALSSGRMSADELEAKFARLEHGGGGGGAGGEDRPGGAAVDDELAALKKRIRIGS</sequence>
<organism evidence="4 5">
    <name type="scientific">Sorangium cellulosum</name>
    <name type="common">Polyangium cellulosum</name>
    <dbReference type="NCBI Taxonomy" id="56"/>
    <lineage>
        <taxon>Bacteria</taxon>
        <taxon>Pseudomonadati</taxon>
        <taxon>Myxococcota</taxon>
        <taxon>Polyangia</taxon>
        <taxon>Polyangiales</taxon>
        <taxon>Polyangiaceae</taxon>
        <taxon>Sorangium</taxon>
    </lineage>
</organism>
<dbReference type="RefSeq" id="WP_129353562.1">
    <property type="nucleotide sequence ID" value="NZ_CP012670.1"/>
</dbReference>
<dbReference type="Pfam" id="PF04012">
    <property type="entry name" value="PspA_IM30"/>
    <property type="match status" value="1"/>
</dbReference>
<comment type="similarity">
    <text evidence="1">Belongs to the PspA/Vipp/IM30 family.</text>
</comment>
<feature type="region of interest" description="Disordered" evidence="3">
    <location>
        <begin position="208"/>
        <end position="229"/>
    </location>
</feature>
<dbReference type="PANTHER" id="PTHR31088:SF6">
    <property type="entry name" value="PHAGE SHOCK PROTEIN A"/>
    <property type="match status" value="1"/>
</dbReference>
<dbReference type="EMBL" id="CP012670">
    <property type="protein sequence ID" value="AUX26145.1"/>
    <property type="molecule type" value="Genomic_DNA"/>
</dbReference>
<accession>A0A4P2Q989</accession>
<evidence type="ECO:0000256" key="1">
    <source>
        <dbReference type="ARBA" id="ARBA00043985"/>
    </source>
</evidence>
<gene>
    <name evidence="4" type="primary">spr</name>
    <name evidence="4" type="ORF">SOCEGT47_067060</name>
</gene>
<evidence type="ECO:0000256" key="3">
    <source>
        <dbReference type="SAM" id="MobiDB-lite"/>
    </source>
</evidence>
<dbReference type="OrthoDB" id="9779630at2"/>
<protein>
    <submittedName>
        <fullName evidence="4">Membrane protein</fullName>
    </submittedName>
</protein>
<feature type="coiled-coil region" evidence="2">
    <location>
        <begin position="26"/>
        <end position="81"/>
    </location>
</feature>
<evidence type="ECO:0000313" key="5">
    <source>
        <dbReference type="Proteomes" id="UP000295781"/>
    </source>
</evidence>
<feature type="coiled-coil region" evidence="2">
    <location>
        <begin position="108"/>
        <end position="142"/>
    </location>
</feature>